<accession>A0A3G1B2I6</accession>
<dbReference type="RefSeq" id="WP_048188708.1">
    <property type="nucleotide sequence ID" value="NZ_CP011097.1"/>
</dbReference>
<dbReference type="Proteomes" id="UP000266745">
    <property type="component" value="Chromosome"/>
</dbReference>
<dbReference type="KEGG" id="tah:SU86_005185"/>
<feature type="domain" description="Fibronectin type-III" evidence="2">
    <location>
        <begin position="30"/>
        <end position="123"/>
    </location>
</feature>
<evidence type="ECO:0000313" key="4">
    <source>
        <dbReference type="Proteomes" id="UP000266745"/>
    </source>
</evidence>
<dbReference type="SUPFAM" id="SSF49265">
    <property type="entry name" value="Fibronectin type III"/>
    <property type="match status" value="1"/>
</dbReference>
<dbReference type="InterPro" id="IPR036116">
    <property type="entry name" value="FN3_sf"/>
</dbReference>
<dbReference type="PROSITE" id="PS50853">
    <property type="entry name" value="FN3"/>
    <property type="match status" value="1"/>
</dbReference>
<evidence type="ECO:0000256" key="1">
    <source>
        <dbReference type="SAM" id="Coils"/>
    </source>
</evidence>
<dbReference type="EMBL" id="CP011097">
    <property type="protein sequence ID" value="AJZ75855.1"/>
    <property type="molecule type" value="Genomic_DNA"/>
</dbReference>
<protein>
    <recommendedName>
        <fullName evidence="2">Fibronectin type-III domain-containing protein</fullName>
    </recommendedName>
</protein>
<dbReference type="CDD" id="cd00063">
    <property type="entry name" value="FN3"/>
    <property type="match status" value="1"/>
</dbReference>
<keyword evidence="4" id="KW-1185">Reference proteome</keyword>
<dbReference type="STRING" id="1603555.SU86_005185"/>
<name>A0A3G1B2I6_9ARCH</name>
<dbReference type="OrthoDB" id="13596at2157"/>
<organism evidence="3 4">
    <name type="scientific">Candidatus Nitrosotenuis cloacae</name>
    <dbReference type="NCBI Taxonomy" id="1603555"/>
    <lineage>
        <taxon>Archaea</taxon>
        <taxon>Nitrososphaerota</taxon>
        <taxon>Candidatus Nitrosotenuis</taxon>
    </lineage>
</organism>
<dbReference type="AlphaFoldDB" id="A0A3G1B2I6"/>
<evidence type="ECO:0000313" key="3">
    <source>
        <dbReference type="EMBL" id="AJZ75855.1"/>
    </source>
</evidence>
<dbReference type="Gene3D" id="2.60.40.10">
    <property type="entry name" value="Immunoglobulins"/>
    <property type="match status" value="1"/>
</dbReference>
<reference evidence="3 4" key="1">
    <citation type="journal article" date="2016" name="Sci. Rep.">
        <title>A novel ammonia-oxidizing archaeon from wastewater treatment plant: Its enrichment, physiological and genomic characteristics.</title>
        <authorList>
            <person name="Li Y."/>
            <person name="Ding K."/>
            <person name="Wen X."/>
            <person name="Zhang B."/>
            <person name="Shen B."/>
            <person name="Yang Y."/>
        </authorList>
    </citation>
    <scope>NUCLEOTIDE SEQUENCE [LARGE SCALE GENOMIC DNA]</scope>
    <source>
        <strain evidence="3 4">SAT1</strain>
    </source>
</reference>
<feature type="coiled-coil region" evidence="1">
    <location>
        <begin position="241"/>
        <end position="272"/>
    </location>
</feature>
<gene>
    <name evidence="3" type="ORF">SU86_005185</name>
</gene>
<dbReference type="SMART" id="SM00060">
    <property type="entry name" value="FN3"/>
    <property type="match status" value="1"/>
</dbReference>
<evidence type="ECO:0000259" key="2">
    <source>
        <dbReference type="PROSITE" id="PS50853"/>
    </source>
</evidence>
<dbReference type="InterPro" id="IPR003961">
    <property type="entry name" value="FN3_dom"/>
</dbReference>
<dbReference type="Pfam" id="PF00041">
    <property type="entry name" value="fn3"/>
    <property type="match status" value="1"/>
</dbReference>
<dbReference type="GeneID" id="24875792"/>
<sequence>MKTTGIVLILLVATLALPLGNSFAVPISNPPTNLSAQAVSSTQINLSWSAPINSTQNGVNGYKIERDVGCLGTFTVLVANHTNTSYSNTNLSASKCYAYKVSALNSAGISTSSNVAQAATQSAPSTNQTKPTDNLGQKVSEFVQKRNELLKKQREETIKIIRECHDKALNSTGIARKQIMEDCREKMHELKDKYQDSRKQFKEEFKTFKKDAKTILKEAKKSGLIDKRDIKEIKHEFRDFENNTKHESKELKHDIKELRKDLKKELKKDKKKDKHDDDDD</sequence>
<proteinExistence type="predicted"/>
<dbReference type="InterPro" id="IPR013783">
    <property type="entry name" value="Ig-like_fold"/>
</dbReference>
<keyword evidence="1" id="KW-0175">Coiled coil</keyword>